<dbReference type="InterPro" id="IPR008905">
    <property type="entry name" value="EIF3C_N_dom"/>
</dbReference>
<dbReference type="GO" id="GO:0016282">
    <property type="term" value="C:eukaryotic 43S preinitiation complex"/>
    <property type="evidence" value="ECO:0007669"/>
    <property type="project" value="UniProtKB-UniRule"/>
</dbReference>
<sequence>MQSKFWAAGAESSESEYTSESDDQEQTQQQKKPVAAPSRWAAAETSSSDDEGRVVKSLKDRRWGAMREVIRQMENHMKILDFAELGKDYETLLKSYSKAHQVIEQEGVPNFFIRGLVELEGFIEEKLKDKESFKKLSRPKALALNTLRAKVRKTTEPWAASISECKENPEKFETQSEESDEADSDSDFSEDESSEESEVSEDSSGSDSEGEGKERKEKAGGSDDGSDWSDSEADDESQGEEGDRQKDAMAKWGVREESERKRGKSSKKKSGTKGTKTAAKEVSQSPTDAGFSTKDMEHLFDSTDINEEVIAKRVQMVVEKRGRRGVDKMEQMRILKRLAELAETVSPQCHLEVLGHLISAEFDTTSGVFTSMPLHIWVETFSGVKLLLSIMEQNKGAYLVPLAGLAESSAPEEIQQISASILTSFVERLDDDLMKSLQSIDVHSDEYKERLGKSIDILALLWRTFCFLDERGFKTQAATVALKVNEHMHYKPDNIAIKMWDVLRKELPEELCKDLPGENIPPTAFIETLTRYVFKHSASQREKIRALLHVAYSKSLHEDYYQARDLMHTPNIQELAMQTDISTQILYNRNLVQLGLCAFRNGLIQDAHACLSQICPKHKELLAQGLSNLKNVERTQEQERAEKRRLLPYHMHISMELIECVHNICAMLLEVPHMAHDAFDPRKRPISKHFRRMLEMYDRQTFVGPPENPRETVMAATKALQRGDWNDCARHLWSLSIWDKMYNKEHIQQMLLQKIKAEAMRTYIFTYLPLYDSFAIGQLASMFELSLNAVHSIVSKMMINEEIHASWDETSQYILISRVKHTRLQQLALTLAENVANAVEQNELTLNMKNPKFALTHERRFQRETDRVGWGSRDREDGMGHRSRPGFRGRAGLNPLGARGRVTGRGTYRGSGFRSNRGTGGDYRGDYRDNRGGDNRNDFKNNLEQRDPFRIKFSSPLTYN</sequence>
<evidence type="ECO:0000256" key="5">
    <source>
        <dbReference type="SAM" id="MobiDB-lite"/>
    </source>
</evidence>
<keyword evidence="8" id="KW-1185">Reference proteome</keyword>
<keyword evidence="2 4" id="KW-0396">Initiation factor</keyword>
<proteinExistence type="inferred from homology"/>
<feature type="domain" description="PCI" evidence="6">
    <location>
        <begin position="649"/>
        <end position="821"/>
    </location>
</feature>
<dbReference type="SMART" id="SM00088">
    <property type="entry name" value="PINT"/>
    <property type="match status" value="1"/>
</dbReference>
<evidence type="ECO:0000259" key="6">
    <source>
        <dbReference type="PROSITE" id="PS50250"/>
    </source>
</evidence>
<comment type="function">
    <text evidence="4">Component of the eukaryotic translation initiation factor 3 (eIF-3) complex, which is involved in protein synthesis of a specialized repertoire of mRNAs and, together with other initiation factors, stimulates binding of mRNA and methionyl-tRNAi to the 40S ribosome. The eIF-3 complex specifically targets and initiates translation of a subset of mRNAs involved in cell proliferation.</text>
</comment>
<feature type="region of interest" description="Disordered" evidence="5">
    <location>
        <begin position="1"/>
        <end position="55"/>
    </location>
</feature>
<gene>
    <name evidence="7" type="ORF">EMWEY_00020160</name>
</gene>
<organism evidence="7 8">
    <name type="scientific">Eimeria maxima</name>
    <name type="common">Coccidian parasite</name>
    <dbReference type="NCBI Taxonomy" id="5804"/>
    <lineage>
        <taxon>Eukaryota</taxon>
        <taxon>Sar</taxon>
        <taxon>Alveolata</taxon>
        <taxon>Apicomplexa</taxon>
        <taxon>Conoidasida</taxon>
        <taxon>Coccidia</taxon>
        <taxon>Eucoccidiorida</taxon>
        <taxon>Eimeriorina</taxon>
        <taxon>Eimeriidae</taxon>
        <taxon>Eimeria</taxon>
    </lineage>
</organism>
<dbReference type="RefSeq" id="XP_013335796.1">
    <property type="nucleotide sequence ID" value="XM_013480342.1"/>
</dbReference>
<dbReference type="EMBL" id="HG720131">
    <property type="protein sequence ID" value="CDJ59148.1"/>
    <property type="molecule type" value="Genomic_DNA"/>
</dbReference>
<evidence type="ECO:0000256" key="2">
    <source>
        <dbReference type="ARBA" id="ARBA00022540"/>
    </source>
</evidence>
<dbReference type="SUPFAM" id="SSF46785">
    <property type="entry name" value="Winged helix' DNA-binding domain"/>
    <property type="match status" value="1"/>
</dbReference>
<dbReference type="AlphaFoldDB" id="U6M7V7"/>
<feature type="compositionally biased region" description="Basic and acidic residues" evidence="5">
    <location>
        <begin position="923"/>
        <end position="947"/>
    </location>
</feature>
<name>U6M7V7_EIMMA</name>
<dbReference type="InterPro" id="IPR000717">
    <property type="entry name" value="PCI_dom"/>
</dbReference>
<evidence type="ECO:0000256" key="1">
    <source>
        <dbReference type="ARBA" id="ARBA00022490"/>
    </source>
</evidence>
<comment type="similarity">
    <text evidence="4">Belongs to the eIF-3 subunit C family.</text>
</comment>
<feature type="compositionally biased region" description="Acidic residues" evidence="5">
    <location>
        <begin position="224"/>
        <end position="240"/>
    </location>
</feature>
<dbReference type="Pfam" id="PF01399">
    <property type="entry name" value="PCI"/>
    <property type="match status" value="1"/>
</dbReference>
<protein>
    <recommendedName>
        <fullName evidence="4">Eukaryotic translation initiation factor 3 subunit C</fullName>
        <shortName evidence="4">eIF3c</shortName>
    </recommendedName>
    <alternativeName>
        <fullName evidence="4">Eukaryotic translation initiation factor 3 subunit 8</fullName>
    </alternativeName>
</protein>
<dbReference type="Proteomes" id="UP000030763">
    <property type="component" value="Unassembled WGS sequence"/>
</dbReference>
<dbReference type="GO" id="GO:0003743">
    <property type="term" value="F:translation initiation factor activity"/>
    <property type="evidence" value="ECO:0007669"/>
    <property type="project" value="UniProtKB-UniRule"/>
</dbReference>
<reference evidence="7" key="2">
    <citation type="submission" date="2013-10" db="EMBL/GenBank/DDBJ databases">
        <authorList>
            <person name="Aslett M."/>
        </authorList>
    </citation>
    <scope>NUCLEOTIDE SEQUENCE [LARGE SCALE GENOMIC DNA]</scope>
    <source>
        <strain evidence="7">Weybridge</strain>
    </source>
</reference>
<dbReference type="PANTHER" id="PTHR13937">
    <property type="entry name" value="EUKARYOTIC TRANSLATION INITATION FACTOR 3, SUBUNIT 8 EIF3S8 -RELATED"/>
    <property type="match status" value="1"/>
</dbReference>
<dbReference type="InterPro" id="IPR027516">
    <property type="entry name" value="EIF3C"/>
</dbReference>
<evidence type="ECO:0000313" key="7">
    <source>
        <dbReference type="EMBL" id="CDJ59148.1"/>
    </source>
</evidence>
<dbReference type="Pfam" id="PF05470">
    <property type="entry name" value="eIF-3c_N"/>
    <property type="match status" value="1"/>
</dbReference>
<dbReference type="OrthoDB" id="29647at2759"/>
<evidence type="ECO:0000313" key="8">
    <source>
        <dbReference type="Proteomes" id="UP000030763"/>
    </source>
</evidence>
<feature type="compositionally biased region" description="Acidic residues" evidence="5">
    <location>
        <begin position="13"/>
        <end position="25"/>
    </location>
</feature>
<feature type="compositionally biased region" description="Acidic residues" evidence="5">
    <location>
        <begin position="175"/>
        <end position="201"/>
    </location>
</feature>
<dbReference type="GeneID" id="25336002"/>
<feature type="region of interest" description="Disordered" evidence="5">
    <location>
        <begin position="866"/>
        <end position="947"/>
    </location>
</feature>
<feature type="compositionally biased region" description="Low complexity" evidence="5">
    <location>
        <begin position="897"/>
        <end position="912"/>
    </location>
</feature>
<dbReference type="InterPro" id="IPR036390">
    <property type="entry name" value="WH_DNA-bd_sf"/>
</dbReference>
<dbReference type="PANTHER" id="PTHR13937:SF0">
    <property type="entry name" value="EUKARYOTIC TRANSLATION INITIATION FACTOR 3 SUBUNIT C-RELATED"/>
    <property type="match status" value="1"/>
</dbReference>
<dbReference type="VEuPathDB" id="ToxoDB:EMWEY_00020160"/>
<feature type="compositionally biased region" description="Basic residues" evidence="5">
    <location>
        <begin position="261"/>
        <end position="271"/>
    </location>
</feature>
<feature type="compositionally biased region" description="Basic and acidic residues" evidence="5">
    <location>
        <begin position="241"/>
        <end position="260"/>
    </location>
</feature>
<dbReference type="GO" id="GO:0005852">
    <property type="term" value="C:eukaryotic translation initiation factor 3 complex"/>
    <property type="evidence" value="ECO:0007669"/>
    <property type="project" value="UniProtKB-UniRule"/>
</dbReference>
<reference evidence="7" key="1">
    <citation type="submission" date="2013-10" db="EMBL/GenBank/DDBJ databases">
        <title>Genomic analysis of the causative agents of coccidiosis in chickens.</title>
        <authorList>
            <person name="Reid A.J."/>
            <person name="Blake D."/>
            <person name="Billington K."/>
            <person name="Browne H."/>
            <person name="Dunn M."/>
            <person name="Hung S."/>
            <person name="Kawahara F."/>
            <person name="Miranda-Saavedra D."/>
            <person name="Mourier T."/>
            <person name="Nagra H."/>
            <person name="Otto T.D."/>
            <person name="Rawlings N."/>
            <person name="Sanchez A."/>
            <person name="Sanders M."/>
            <person name="Subramaniam C."/>
            <person name="Tay Y."/>
            <person name="Dear P."/>
            <person name="Doerig C."/>
            <person name="Gruber A."/>
            <person name="Parkinson J."/>
            <person name="Shirley M."/>
            <person name="Wan K.L."/>
            <person name="Berriman M."/>
            <person name="Tomley F."/>
            <person name="Pain A."/>
        </authorList>
    </citation>
    <scope>NUCLEOTIDE SEQUENCE [LARGE SCALE GENOMIC DNA]</scope>
    <source>
        <strain evidence="7">Weybridge</strain>
    </source>
</reference>
<dbReference type="GO" id="GO:0001732">
    <property type="term" value="P:formation of cytoplasmic translation initiation complex"/>
    <property type="evidence" value="ECO:0007669"/>
    <property type="project" value="UniProtKB-UniRule"/>
</dbReference>
<feature type="compositionally biased region" description="Basic and acidic residues" evidence="5">
    <location>
        <begin position="164"/>
        <end position="174"/>
    </location>
</feature>
<dbReference type="OMA" id="FRCGLIK"/>
<dbReference type="GO" id="GO:0031369">
    <property type="term" value="F:translation initiation factor binding"/>
    <property type="evidence" value="ECO:0007669"/>
    <property type="project" value="InterPro"/>
</dbReference>
<evidence type="ECO:0000256" key="4">
    <source>
        <dbReference type="HAMAP-Rule" id="MF_03002"/>
    </source>
</evidence>
<dbReference type="GO" id="GO:0003723">
    <property type="term" value="F:RNA binding"/>
    <property type="evidence" value="ECO:0007669"/>
    <property type="project" value="InterPro"/>
</dbReference>
<feature type="compositionally biased region" description="Basic and acidic residues" evidence="5">
    <location>
        <begin position="210"/>
        <end position="221"/>
    </location>
</feature>
<feature type="compositionally biased region" description="Basic and acidic residues" evidence="5">
    <location>
        <begin position="866"/>
        <end position="880"/>
    </location>
</feature>
<comment type="subcellular location">
    <subcellularLocation>
        <location evidence="4">Cytoplasm</location>
    </subcellularLocation>
</comment>
<feature type="region of interest" description="Disordered" evidence="5">
    <location>
        <begin position="160"/>
        <end position="294"/>
    </location>
</feature>
<accession>U6M7V7</accession>
<comment type="subunit">
    <text evidence="4">Component of the eukaryotic translation initiation factor 3 (eIF-3) complex.</text>
</comment>
<dbReference type="HAMAP" id="MF_03002">
    <property type="entry name" value="eIF3c"/>
    <property type="match status" value="1"/>
</dbReference>
<dbReference type="PROSITE" id="PS50250">
    <property type="entry name" value="PCI"/>
    <property type="match status" value="1"/>
</dbReference>
<keyword evidence="3 4" id="KW-0648">Protein biosynthesis</keyword>
<dbReference type="GO" id="GO:0033290">
    <property type="term" value="C:eukaryotic 48S preinitiation complex"/>
    <property type="evidence" value="ECO:0007669"/>
    <property type="project" value="UniProtKB-UniRule"/>
</dbReference>
<evidence type="ECO:0000256" key="3">
    <source>
        <dbReference type="ARBA" id="ARBA00022917"/>
    </source>
</evidence>
<keyword evidence="1 4" id="KW-0963">Cytoplasm</keyword>